<gene>
    <name evidence="12" type="primary">inx</name>
    <name evidence="14" type="ORF">TCAL_00996</name>
</gene>
<dbReference type="OrthoDB" id="5867527at2759"/>
<dbReference type="GO" id="GO:0005886">
    <property type="term" value="C:plasma membrane"/>
    <property type="evidence" value="ECO:0007669"/>
    <property type="project" value="UniProtKB-SubCell"/>
</dbReference>
<dbReference type="EMBL" id="VCGU01000008">
    <property type="protein sequence ID" value="TRY72555.1"/>
    <property type="molecule type" value="Genomic_DNA"/>
</dbReference>
<feature type="compositionally biased region" description="Basic and acidic residues" evidence="13">
    <location>
        <begin position="369"/>
        <end position="388"/>
    </location>
</feature>
<evidence type="ECO:0000313" key="14">
    <source>
        <dbReference type="EMBL" id="TRY72555.1"/>
    </source>
</evidence>
<reference evidence="14 15" key="1">
    <citation type="journal article" date="2018" name="Nat. Ecol. Evol.">
        <title>Genomic signatures of mitonuclear coevolution across populations of Tigriopus californicus.</title>
        <authorList>
            <person name="Barreto F.S."/>
            <person name="Watson E.T."/>
            <person name="Lima T.G."/>
            <person name="Willett C.S."/>
            <person name="Edmands S."/>
            <person name="Li W."/>
            <person name="Burton R.S."/>
        </authorList>
    </citation>
    <scope>NUCLEOTIDE SEQUENCE [LARGE SCALE GENOMIC DNA]</scope>
    <source>
        <strain evidence="14 15">San Diego</strain>
    </source>
</reference>
<proteinExistence type="inferred from homology"/>
<evidence type="ECO:0000256" key="13">
    <source>
        <dbReference type="SAM" id="MobiDB-lite"/>
    </source>
</evidence>
<keyword evidence="4" id="KW-1003">Cell membrane</keyword>
<dbReference type="PROSITE" id="PS51013">
    <property type="entry name" value="PANNEXIN"/>
    <property type="match status" value="1"/>
</dbReference>
<protein>
    <recommendedName>
        <fullName evidence="12">Innexin</fullName>
    </recommendedName>
</protein>
<evidence type="ECO:0000256" key="6">
    <source>
        <dbReference type="ARBA" id="ARBA00022868"/>
    </source>
</evidence>
<feature type="region of interest" description="Disordered" evidence="13">
    <location>
        <begin position="368"/>
        <end position="388"/>
    </location>
</feature>
<feature type="transmembrane region" description="Helical" evidence="12">
    <location>
        <begin position="109"/>
        <end position="126"/>
    </location>
</feature>
<evidence type="ECO:0000256" key="1">
    <source>
        <dbReference type="ARBA" id="ARBA00004610"/>
    </source>
</evidence>
<comment type="caution">
    <text evidence="14">The sequence shown here is derived from an EMBL/GenBank/DDBJ whole genome shotgun (WGS) entry which is preliminary data.</text>
</comment>
<keyword evidence="6" id="KW-0303">Gap junction</keyword>
<keyword evidence="10 12" id="KW-0472">Membrane</keyword>
<evidence type="ECO:0000256" key="11">
    <source>
        <dbReference type="ARBA" id="ARBA00023303"/>
    </source>
</evidence>
<evidence type="ECO:0000256" key="9">
    <source>
        <dbReference type="ARBA" id="ARBA00023065"/>
    </source>
</evidence>
<keyword evidence="5 12" id="KW-0812">Transmembrane</keyword>
<name>A0A553P4E6_TIGCA</name>
<keyword evidence="8 12" id="KW-1133">Transmembrane helix</keyword>
<accession>A0A553P4E6</accession>
<dbReference type="STRING" id="6832.A0A553P4E6"/>
<evidence type="ECO:0000256" key="3">
    <source>
        <dbReference type="ARBA" id="ARBA00022448"/>
    </source>
</evidence>
<sequence>MSFLIFKSFADLVKSESIRIDNGWFVLHYRASVILMAVSSVLIGTTQYFGEPINCEVNNFDKSMVDTYCWTHGTWTVAEFLTKKMEGVVAHPGVGPYDPRYHTMIHHRYYQWVPIVIALSAVLFYVPRYLWKMFEGGWIANMCKDMKYPSHQPGDHSQRVKTLYQFYVKNHRKHRTYGFMFAFCEFLNLLNVILQWIMADVFMRGRFHDYGSNALYYFRFQSDIPDAFNPCDLVFPKMAKCSFAFYGGSGDPSKSEPLCILPQNVLNEKVALLVWFWFICLIVCSTLAVMIRLVVMMVPVARKPILFLYSENNNSNEMSMVCDNCGYGDWFILRQMKKNVDALTFASLISLLSKDTEQLMLDESNLDPEAPKATKVQDFDTLRGESDN</sequence>
<evidence type="ECO:0000256" key="7">
    <source>
        <dbReference type="ARBA" id="ARBA00022949"/>
    </source>
</evidence>
<evidence type="ECO:0000256" key="8">
    <source>
        <dbReference type="ARBA" id="ARBA00022989"/>
    </source>
</evidence>
<dbReference type="OMA" id="WIANMCK"/>
<dbReference type="PRINTS" id="PR01262">
    <property type="entry name" value="INNEXIN"/>
</dbReference>
<dbReference type="GO" id="GO:0005243">
    <property type="term" value="F:gap junction channel activity"/>
    <property type="evidence" value="ECO:0007669"/>
    <property type="project" value="TreeGrafter"/>
</dbReference>
<evidence type="ECO:0000256" key="10">
    <source>
        <dbReference type="ARBA" id="ARBA00023136"/>
    </source>
</evidence>
<dbReference type="PANTHER" id="PTHR11893:SF41">
    <property type="entry name" value="INNEXIN INX2"/>
    <property type="match status" value="1"/>
</dbReference>
<dbReference type="GO" id="GO:0007602">
    <property type="term" value="P:phototransduction"/>
    <property type="evidence" value="ECO:0007669"/>
    <property type="project" value="TreeGrafter"/>
</dbReference>
<dbReference type="AlphaFoldDB" id="A0A553P4E6"/>
<evidence type="ECO:0000256" key="4">
    <source>
        <dbReference type="ARBA" id="ARBA00022475"/>
    </source>
</evidence>
<dbReference type="InterPro" id="IPR000990">
    <property type="entry name" value="Innexin"/>
</dbReference>
<keyword evidence="15" id="KW-1185">Reference proteome</keyword>
<keyword evidence="7" id="KW-0965">Cell junction</keyword>
<organism evidence="14 15">
    <name type="scientific">Tigriopus californicus</name>
    <name type="common">Marine copepod</name>
    <dbReference type="NCBI Taxonomy" id="6832"/>
    <lineage>
        <taxon>Eukaryota</taxon>
        <taxon>Metazoa</taxon>
        <taxon>Ecdysozoa</taxon>
        <taxon>Arthropoda</taxon>
        <taxon>Crustacea</taxon>
        <taxon>Multicrustacea</taxon>
        <taxon>Hexanauplia</taxon>
        <taxon>Copepoda</taxon>
        <taxon>Harpacticoida</taxon>
        <taxon>Harpacticidae</taxon>
        <taxon>Tigriopus</taxon>
    </lineage>
</organism>
<dbReference type="GO" id="GO:0005921">
    <property type="term" value="C:gap junction"/>
    <property type="evidence" value="ECO:0007669"/>
    <property type="project" value="UniProtKB-SubCell"/>
</dbReference>
<dbReference type="Pfam" id="PF00876">
    <property type="entry name" value="Innexin"/>
    <property type="match status" value="1"/>
</dbReference>
<keyword evidence="11 12" id="KW-0407">Ion channel</keyword>
<comment type="caution">
    <text evidence="12">Lacks conserved residue(s) required for the propagation of feature annotation.</text>
</comment>
<dbReference type="Proteomes" id="UP000318571">
    <property type="component" value="Chromosome 7"/>
</dbReference>
<feature type="transmembrane region" description="Helical" evidence="12">
    <location>
        <begin position="177"/>
        <end position="198"/>
    </location>
</feature>
<keyword evidence="3 12" id="KW-0813">Transport</keyword>
<evidence type="ECO:0000256" key="5">
    <source>
        <dbReference type="ARBA" id="ARBA00022692"/>
    </source>
</evidence>
<dbReference type="GO" id="GO:0034220">
    <property type="term" value="P:monoatomic ion transmembrane transport"/>
    <property type="evidence" value="ECO:0007669"/>
    <property type="project" value="UniProtKB-KW"/>
</dbReference>
<feature type="transmembrane region" description="Helical" evidence="12">
    <location>
        <begin position="274"/>
        <end position="295"/>
    </location>
</feature>
<comment type="function">
    <text evidence="12">Structural component of the gap junctions.</text>
</comment>
<evidence type="ECO:0000313" key="15">
    <source>
        <dbReference type="Proteomes" id="UP000318571"/>
    </source>
</evidence>
<evidence type="ECO:0000256" key="2">
    <source>
        <dbReference type="ARBA" id="ARBA00004651"/>
    </source>
</evidence>
<comment type="subcellular location">
    <subcellularLocation>
        <location evidence="1">Cell junction</location>
        <location evidence="1">Gap junction</location>
    </subcellularLocation>
    <subcellularLocation>
        <location evidence="2 12">Cell membrane</location>
        <topology evidence="2 12">Multi-pass membrane protein</topology>
    </subcellularLocation>
</comment>
<dbReference type="PANTHER" id="PTHR11893">
    <property type="entry name" value="INNEXIN"/>
    <property type="match status" value="1"/>
</dbReference>
<keyword evidence="9 12" id="KW-0406">Ion transport</keyword>
<evidence type="ECO:0000256" key="12">
    <source>
        <dbReference type="RuleBase" id="RU010713"/>
    </source>
</evidence>
<comment type="similarity">
    <text evidence="12">Belongs to the pannexin family.</text>
</comment>